<keyword evidence="4 9" id="KW-0812">Transmembrane</keyword>
<evidence type="ECO:0000256" key="4">
    <source>
        <dbReference type="ARBA" id="ARBA00022692"/>
    </source>
</evidence>
<feature type="transmembrane region" description="Helical" evidence="11">
    <location>
        <begin position="54"/>
        <end position="76"/>
    </location>
</feature>
<evidence type="ECO:0000256" key="7">
    <source>
        <dbReference type="ARBA" id="ARBA00023128"/>
    </source>
</evidence>
<dbReference type="PANTHER" id="PTHR45624">
    <property type="entry name" value="MITOCHONDRIAL BASIC AMINO ACIDS TRANSPORTER-RELATED"/>
    <property type="match status" value="1"/>
</dbReference>
<dbReference type="SUPFAM" id="SSF103506">
    <property type="entry name" value="Mitochondrial carrier"/>
    <property type="match status" value="1"/>
</dbReference>
<feature type="repeat" description="Solcar" evidence="9">
    <location>
        <begin position="88"/>
        <end position="169"/>
    </location>
</feature>
<gene>
    <name evidence="12" type="ORF">CTAYLR_004899</name>
</gene>
<proteinExistence type="inferred from homology"/>
<evidence type="ECO:0000256" key="2">
    <source>
        <dbReference type="ARBA" id="ARBA00006375"/>
    </source>
</evidence>
<evidence type="ECO:0008006" key="14">
    <source>
        <dbReference type="Google" id="ProtNLM"/>
    </source>
</evidence>
<evidence type="ECO:0000256" key="6">
    <source>
        <dbReference type="ARBA" id="ARBA00022989"/>
    </source>
</evidence>
<dbReference type="PANTHER" id="PTHR45624:SF10">
    <property type="entry name" value="SLC (SOLUTE CARRIER) HOMOLOG"/>
    <property type="match status" value="1"/>
</dbReference>
<keyword evidence="5" id="KW-0677">Repeat</keyword>
<dbReference type="PROSITE" id="PS50920">
    <property type="entry name" value="SOLCAR"/>
    <property type="match status" value="2"/>
</dbReference>
<evidence type="ECO:0000256" key="11">
    <source>
        <dbReference type="SAM" id="Phobius"/>
    </source>
</evidence>
<dbReference type="InterPro" id="IPR018108">
    <property type="entry name" value="MCP_transmembrane"/>
</dbReference>
<accession>A0AAD7XND1</accession>
<sequence length="271" mass="29064">MAAAGECGKYEQPLWTSVVSGTIGGGVGVIVGYPFESVKVRMQTGRRARLFGSLFSGVSAPLLAVTPQWALMYSMYFAAQSFLDYDGPEAARGALSGALCGLATASITAPVDAIKIQAQNEKLSASTVVRRLVATGGARALGHGMLATCVHLVLSQAVFFAVYEHVLGRLDKKKKNKTTSGWFDWRPAGGAAGLVEWTTCMTTDTVKTRLQAGPLGTRYVDAWAATYRDGGLRCFYRGYVPMLCRAIPVNASAYFVIELVNSTLLRWRVAS</sequence>
<name>A0AAD7XND1_9STRA</name>
<evidence type="ECO:0000256" key="8">
    <source>
        <dbReference type="ARBA" id="ARBA00023136"/>
    </source>
</evidence>
<comment type="caution">
    <text evidence="12">The sequence shown here is derived from an EMBL/GenBank/DDBJ whole genome shotgun (WGS) entry which is preliminary data.</text>
</comment>
<dbReference type="Proteomes" id="UP001230188">
    <property type="component" value="Unassembled WGS sequence"/>
</dbReference>
<evidence type="ECO:0000256" key="10">
    <source>
        <dbReference type="RuleBase" id="RU000488"/>
    </source>
</evidence>
<dbReference type="InterPro" id="IPR023395">
    <property type="entry name" value="MCP_dom_sf"/>
</dbReference>
<dbReference type="Gene3D" id="1.50.40.10">
    <property type="entry name" value="Mitochondrial carrier domain"/>
    <property type="match status" value="2"/>
</dbReference>
<evidence type="ECO:0000256" key="1">
    <source>
        <dbReference type="ARBA" id="ARBA00004225"/>
    </source>
</evidence>
<keyword evidence="3 10" id="KW-0813">Transport</keyword>
<reference evidence="12" key="1">
    <citation type="submission" date="2023-01" db="EMBL/GenBank/DDBJ databases">
        <title>Metagenome sequencing of chrysophaentin producing Chrysophaeum taylorii.</title>
        <authorList>
            <person name="Davison J."/>
            <person name="Bewley C."/>
        </authorList>
    </citation>
    <scope>NUCLEOTIDE SEQUENCE</scope>
    <source>
        <strain evidence="12">NIES-1699</strain>
    </source>
</reference>
<feature type="repeat" description="Solcar" evidence="9">
    <location>
        <begin position="180"/>
        <end position="263"/>
    </location>
</feature>
<evidence type="ECO:0000256" key="9">
    <source>
        <dbReference type="PROSITE-ProRule" id="PRU00282"/>
    </source>
</evidence>
<dbReference type="EMBL" id="JAQMWT010000021">
    <property type="protein sequence ID" value="KAJ8613798.1"/>
    <property type="molecule type" value="Genomic_DNA"/>
</dbReference>
<evidence type="ECO:0000313" key="13">
    <source>
        <dbReference type="Proteomes" id="UP001230188"/>
    </source>
</evidence>
<keyword evidence="8 9" id="KW-0472">Membrane</keyword>
<dbReference type="InterPro" id="IPR050567">
    <property type="entry name" value="Mitochondrial_Carrier"/>
</dbReference>
<dbReference type="AlphaFoldDB" id="A0AAD7XND1"/>
<comment type="similarity">
    <text evidence="2 10">Belongs to the mitochondrial carrier (TC 2.A.29) family.</text>
</comment>
<evidence type="ECO:0000313" key="12">
    <source>
        <dbReference type="EMBL" id="KAJ8613798.1"/>
    </source>
</evidence>
<evidence type="ECO:0000256" key="3">
    <source>
        <dbReference type="ARBA" id="ARBA00022448"/>
    </source>
</evidence>
<evidence type="ECO:0000256" key="5">
    <source>
        <dbReference type="ARBA" id="ARBA00022737"/>
    </source>
</evidence>
<feature type="transmembrane region" description="Helical" evidence="11">
    <location>
        <begin position="145"/>
        <end position="167"/>
    </location>
</feature>
<dbReference type="Pfam" id="PF00153">
    <property type="entry name" value="Mito_carr"/>
    <property type="match status" value="3"/>
</dbReference>
<keyword evidence="7" id="KW-0496">Mitochondrion</keyword>
<comment type="subcellular location">
    <subcellularLocation>
        <location evidence="1">Mitochondrion membrane</location>
        <topology evidence="1">Multi-pass membrane protein</topology>
    </subcellularLocation>
</comment>
<feature type="transmembrane region" description="Helical" evidence="11">
    <location>
        <begin position="14"/>
        <end position="33"/>
    </location>
</feature>
<dbReference type="GO" id="GO:0031966">
    <property type="term" value="C:mitochondrial membrane"/>
    <property type="evidence" value="ECO:0007669"/>
    <property type="project" value="UniProtKB-SubCell"/>
</dbReference>
<protein>
    <recommendedName>
        <fullName evidence="14">Mitochondrial carrier protein</fullName>
    </recommendedName>
</protein>
<organism evidence="12 13">
    <name type="scientific">Chrysophaeum taylorii</name>
    <dbReference type="NCBI Taxonomy" id="2483200"/>
    <lineage>
        <taxon>Eukaryota</taxon>
        <taxon>Sar</taxon>
        <taxon>Stramenopiles</taxon>
        <taxon>Ochrophyta</taxon>
        <taxon>Pelagophyceae</taxon>
        <taxon>Pelagomonadales</taxon>
        <taxon>Pelagomonadaceae</taxon>
        <taxon>Chrysophaeum</taxon>
    </lineage>
</organism>
<keyword evidence="13" id="KW-1185">Reference proteome</keyword>
<keyword evidence="6 11" id="KW-1133">Transmembrane helix</keyword>
<dbReference type="GO" id="GO:0022857">
    <property type="term" value="F:transmembrane transporter activity"/>
    <property type="evidence" value="ECO:0007669"/>
    <property type="project" value="TreeGrafter"/>
</dbReference>